<dbReference type="EMBL" id="LODT01000037">
    <property type="protein sequence ID" value="KYQ90253.1"/>
    <property type="molecule type" value="Genomic_DNA"/>
</dbReference>
<keyword evidence="5" id="KW-0833">Ubl conjugation pathway</keyword>
<gene>
    <name evidence="11" type="ORF">DLAC_08856</name>
</gene>
<dbReference type="STRING" id="361077.A0A151Z8F5"/>
<evidence type="ECO:0000256" key="4">
    <source>
        <dbReference type="ARBA" id="ARBA00022692"/>
    </source>
</evidence>
<dbReference type="Proteomes" id="UP000076078">
    <property type="component" value="Unassembled WGS sequence"/>
</dbReference>
<dbReference type="GO" id="GO:0005789">
    <property type="term" value="C:endoplasmic reticulum membrane"/>
    <property type="evidence" value="ECO:0007669"/>
    <property type="project" value="UniProtKB-SubCell"/>
</dbReference>
<dbReference type="InterPro" id="IPR019153">
    <property type="entry name" value="DDRGK_dom-contain"/>
</dbReference>
<dbReference type="FunFam" id="1.10.10.10:FF:000143">
    <property type="entry name" value="DDRGK domain-containing protein 1"/>
    <property type="match status" value="1"/>
</dbReference>
<evidence type="ECO:0000313" key="11">
    <source>
        <dbReference type="EMBL" id="KYQ90253.1"/>
    </source>
</evidence>
<dbReference type="InParanoid" id="A0A151Z8F5"/>
<sequence>MDSTLFLIVLVFCVLVLVGLGYLIMSPSTYKGITQPNENEPIIEDEILNNNRGGGLARMNIRNRRNNQTTTTTTTEIISDESSEEISDDESGVSSSSGMPKKMGTKKMEKLKRKEEKRKNNEALAHFREETKKKQEEDEKLQKQKREEQLEKERLQREEEKRIQEEKERKETEAYNLIKRGMSLEEEGESTLSEQQQNNLLQQFISYLKSHKMVLLEDVAMEFNIKTMDAIERIKSLDKQGLISGVIDDRGKFIYISRDELEQVAKFINKKGRVNIEQIAYESNKLIDLNSKVIEQPTIQEDIIKN</sequence>
<dbReference type="OrthoDB" id="2285710at2759"/>
<dbReference type="OMA" id="EFTRECN"/>
<evidence type="ECO:0000256" key="7">
    <source>
        <dbReference type="ARBA" id="ARBA00022989"/>
    </source>
</evidence>
<protein>
    <recommendedName>
        <fullName evidence="3">DDRGK domain-containing protein 1</fullName>
    </recommendedName>
</protein>
<dbReference type="SMART" id="SM01128">
    <property type="entry name" value="DDRGK"/>
    <property type="match status" value="1"/>
</dbReference>
<comment type="subcellular location">
    <subcellularLocation>
        <location evidence="1">Endoplasmic reticulum membrane</location>
        <topology evidence="1">Single-pass membrane protein</topology>
    </subcellularLocation>
</comment>
<evidence type="ECO:0000256" key="6">
    <source>
        <dbReference type="ARBA" id="ARBA00022824"/>
    </source>
</evidence>
<keyword evidence="6" id="KW-0256">Endoplasmic reticulum</keyword>
<accession>A0A151Z8F5</accession>
<evidence type="ECO:0000256" key="5">
    <source>
        <dbReference type="ARBA" id="ARBA00022786"/>
    </source>
</evidence>
<dbReference type="PANTHER" id="PTHR48176:SF1">
    <property type="entry name" value="DDRGK DOMAIN-CONTAINING PROTEIN 1"/>
    <property type="match status" value="1"/>
</dbReference>
<reference evidence="11 12" key="1">
    <citation type="submission" date="2015-12" db="EMBL/GenBank/DDBJ databases">
        <title>Dictyostelia acquired genes for synthesis and detection of signals that induce cell-type specialization by lateral gene transfer from prokaryotes.</title>
        <authorList>
            <person name="Gloeckner G."/>
            <person name="Schaap P."/>
        </authorList>
    </citation>
    <scope>NUCLEOTIDE SEQUENCE [LARGE SCALE GENOMIC DNA]</scope>
    <source>
        <strain evidence="11 12">TK</strain>
    </source>
</reference>
<feature type="region of interest" description="Disordered" evidence="9">
    <location>
        <begin position="61"/>
        <end position="169"/>
    </location>
</feature>
<evidence type="ECO:0000256" key="10">
    <source>
        <dbReference type="SAM" id="Phobius"/>
    </source>
</evidence>
<comment type="similarity">
    <text evidence="2">Belongs to the DDRGK1 family.</text>
</comment>
<evidence type="ECO:0000256" key="2">
    <source>
        <dbReference type="ARBA" id="ARBA00009829"/>
    </source>
</evidence>
<feature type="compositionally biased region" description="Basic and acidic residues" evidence="9">
    <location>
        <begin position="106"/>
        <end position="169"/>
    </location>
</feature>
<dbReference type="InterPro" id="IPR036390">
    <property type="entry name" value="WH_DNA-bd_sf"/>
</dbReference>
<dbReference type="InterPro" id="IPR036388">
    <property type="entry name" value="WH-like_DNA-bd_sf"/>
</dbReference>
<evidence type="ECO:0000313" key="12">
    <source>
        <dbReference type="Proteomes" id="UP000076078"/>
    </source>
</evidence>
<keyword evidence="12" id="KW-1185">Reference proteome</keyword>
<evidence type="ECO:0000256" key="8">
    <source>
        <dbReference type="ARBA" id="ARBA00023136"/>
    </source>
</evidence>
<dbReference type="Pfam" id="PF09756">
    <property type="entry name" value="DDRGK"/>
    <property type="match status" value="1"/>
</dbReference>
<comment type="caution">
    <text evidence="11">The sequence shown here is derived from an EMBL/GenBank/DDBJ whole genome shotgun (WGS) entry which is preliminary data.</text>
</comment>
<feature type="transmembrane region" description="Helical" evidence="10">
    <location>
        <begin position="6"/>
        <end position="25"/>
    </location>
</feature>
<keyword evidence="7 10" id="KW-1133">Transmembrane helix</keyword>
<keyword evidence="8 10" id="KW-0472">Membrane</keyword>
<proteinExistence type="inferred from homology"/>
<evidence type="ECO:0000256" key="9">
    <source>
        <dbReference type="SAM" id="MobiDB-lite"/>
    </source>
</evidence>
<evidence type="ECO:0000256" key="1">
    <source>
        <dbReference type="ARBA" id="ARBA00004389"/>
    </source>
</evidence>
<dbReference type="Gene3D" id="1.10.10.10">
    <property type="entry name" value="Winged helix-like DNA-binding domain superfamily/Winged helix DNA-binding domain"/>
    <property type="match status" value="1"/>
</dbReference>
<name>A0A151Z8F5_TIELA</name>
<dbReference type="PANTHER" id="PTHR48176">
    <property type="entry name" value="DDRGK DOMAIN-CONTAINING PROTEIN 1"/>
    <property type="match status" value="1"/>
</dbReference>
<feature type="compositionally biased region" description="Acidic residues" evidence="9">
    <location>
        <begin position="78"/>
        <end position="91"/>
    </location>
</feature>
<dbReference type="GO" id="GO:0044389">
    <property type="term" value="F:ubiquitin-like protein ligase binding"/>
    <property type="evidence" value="ECO:0007669"/>
    <property type="project" value="TreeGrafter"/>
</dbReference>
<dbReference type="InterPro" id="IPR050899">
    <property type="entry name" value="DDRGK_domain-containing"/>
</dbReference>
<feature type="compositionally biased region" description="Low complexity" evidence="9">
    <location>
        <begin position="92"/>
        <end position="102"/>
    </location>
</feature>
<dbReference type="AlphaFoldDB" id="A0A151Z8F5"/>
<dbReference type="SUPFAM" id="SSF46785">
    <property type="entry name" value="Winged helix' DNA-binding domain"/>
    <property type="match status" value="1"/>
</dbReference>
<keyword evidence="4 10" id="KW-0812">Transmembrane</keyword>
<evidence type="ECO:0000256" key="3">
    <source>
        <dbReference type="ARBA" id="ARBA00018218"/>
    </source>
</evidence>
<organism evidence="11 12">
    <name type="scientific">Tieghemostelium lacteum</name>
    <name type="common">Slime mold</name>
    <name type="synonym">Dictyostelium lacteum</name>
    <dbReference type="NCBI Taxonomy" id="361077"/>
    <lineage>
        <taxon>Eukaryota</taxon>
        <taxon>Amoebozoa</taxon>
        <taxon>Evosea</taxon>
        <taxon>Eumycetozoa</taxon>
        <taxon>Dictyostelia</taxon>
        <taxon>Dictyosteliales</taxon>
        <taxon>Raperosteliaceae</taxon>
        <taxon>Tieghemostelium</taxon>
    </lineage>
</organism>